<dbReference type="InterPro" id="IPR045076">
    <property type="entry name" value="MutS"/>
</dbReference>
<dbReference type="GO" id="GO:0019843">
    <property type="term" value="F:rRNA binding"/>
    <property type="evidence" value="ECO:0007669"/>
    <property type="project" value="UniProtKB-UniRule"/>
</dbReference>
<gene>
    <name evidence="7" type="primary">mutS2</name>
    <name evidence="7" type="synonym">rqcU</name>
    <name evidence="10" type="ORF">C3K47_11690</name>
</gene>
<dbReference type="AlphaFoldDB" id="A0A2S5A2A2"/>
<dbReference type="FunFam" id="3.40.50.300:FF:001531">
    <property type="entry name" value="Endonuclease MutS2"/>
    <property type="match status" value="1"/>
</dbReference>
<dbReference type="GO" id="GO:0005524">
    <property type="term" value="F:ATP binding"/>
    <property type="evidence" value="ECO:0007669"/>
    <property type="project" value="UniProtKB-UniRule"/>
</dbReference>
<comment type="similarity">
    <text evidence="7">Belongs to the DNA mismatch repair MutS family. MutS2 subfamily.</text>
</comment>
<feature type="domain" description="Smr" evidence="9">
    <location>
        <begin position="713"/>
        <end position="788"/>
    </location>
</feature>
<keyword evidence="1 7" id="KW-0699">rRNA-binding</keyword>
<dbReference type="InterPro" id="IPR036187">
    <property type="entry name" value="DNA_mismatch_repair_MutS_sf"/>
</dbReference>
<dbReference type="EC" id="3.1.-.-" evidence="7"/>
<dbReference type="Proteomes" id="UP000236893">
    <property type="component" value="Unassembled WGS sequence"/>
</dbReference>
<dbReference type="EC" id="3.6.4.-" evidence="7"/>
<dbReference type="SUPFAM" id="SSF160443">
    <property type="entry name" value="SMR domain-like"/>
    <property type="match status" value="1"/>
</dbReference>
<dbReference type="GO" id="GO:0004519">
    <property type="term" value="F:endonuclease activity"/>
    <property type="evidence" value="ECO:0007669"/>
    <property type="project" value="UniProtKB-UniRule"/>
</dbReference>
<dbReference type="RefSeq" id="WP_103789319.1">
    <property type="nucleotide sequence ID" value="NZ_PQVF01000007.1"/>
</dbReference>
<evidence type="ECO:0000259" key="9">
    <source>
        <dbReference type="PROSITE" id="PS50828"/>
    </source>
</evidence>
<evidence type="ECO:0000256" key="1">
    <source>
        <dbReference type="ARBA" id="ARBA00022730"/>
    </source>
</evidence>
<dbReference type="PANTHER" id="PTHR48466">
    <property type="entry name" value="OS10G0509000 PROTEIN-RELATED"/>
    <property type="match status" value="1"/>
</dbReference>
<dbReference type="GO" id="GO:0016887">
    <property type="term" value="F:ATP hydrolysis activity"/>
    <property type="evidence" value="ECO:0007669"/>
    <property type="project" value="InterPro"/>
</dbReference>
<keyword evidence="11" id="KW-1185">Reference proteome</keyword>
<keyword evidence="7" id="KW-0540">Nuclease</keyword>
<accession>A0A2S5A2A2</accession>
<reference evidence="10 11" key="1">
    <citation type="submission" date="2018-01" db="EMBL/GenBank/DDBJ databases">
        <authorList>
            <person name="Gaut B.S."/>
            <person name="Morton B.R."/>
            <person name="Clegg M.T."/>
            <person name="Duvall M.R."/>
        </authorList>
    </citation>
    <scope>NUCLEOTIDE SEQUENCE [LARGE SCALE GENOMIC DNA]</scope>
    <source>
        <strain evidence="10 11">HR-AV</strain>
    </source>
</reference>
<feature type="region of interest" description="Disordered" evidence="8">
    <location>
        <begin position="769"/>
        <end position="788"/>
    </location>
</feature>
<dbReference type="PANTHER" id="PTHR48466:SF2">
    <property type="entry name" value="OS10G0509000 PROTEIN"/>
    <property type="match status" value="1"/>
</dbReference>
<dbReference type="PIRSF" id="PIRSF005814">
    <property type="entry name" value="MutS_YshD"/>
    <property type="match status" value="1"/>
</dbReference>
<keyword evidence="4 7" id="KW-0067">ATP-binding</keyword>
<keyword evidence="5 7" id="KW-0694">RNA-binding</keyword>
<evidence type="ECO:0000256" key="7">
    <source>
        <dbReference type="HAMAP-Rule" id="MF_00092"/>
    </source>
</evidence>
<sequence length="788" mass="89597">MLYPENVGDKLGFSEIKELLRHECLSSMGKNLVDKMQFITNYELLKKLLSQTAEFKEVLVNDTPFPASNYLDIQYLVNKIRVEGTFLSEEDFYSLTLVLTTVFQTIKYFKDREELYPNLQTLFEGLVVEQKILKSIDAVIDPKGKLRPNATPELQKVIREISSAESESRRRLDVIFRNAIKEGWSADGSLTIRDGRLVIPVLAEHKRKMKGFIHDESATGQTIYLEPAEVFELNNKVRDLEFEKRREIVKILTSLTNEVRPYSPLLNSYHSLLTKIDFIRAKASLAIKLDASMPILKNEPSLKLSNARHPLLYLNFKQSGQTVVPLNIKIDDRGRVVLVSGPNAGGKSVCMKTVGLLQLMLQAGMLIPADNFSEMGVFRRVLVDIGDDQSIESDLSTYSAHLTKMKYFVEMANFHTLVMIDEFGTGTDPQFGGPIAEAVLQVLNQKKVKGVITTHYSNLKLFANNTDGLENASMLFDNEHMQPMYVLQLGKPGSSYAFEIAQKIGLPEQVLKLAKIKIGDQQKKVDTLLVDLEREKKQVYDTKVEIEKRQKRLNELLEENKKLKEYYDENRKKLVNDAKQQAQDIIRGANKLVENTIAEIKHAKADKEKTKQAREKLTTEQQKLQTKPEKAAHKKEAQPLAIGDWVKLMDTDATGKVIELNKSNAVIAIGDLLSVVKLNRLEKIQNKDQQKQSKTSGYAEYQIQQRTSFNPEIDVRGMRGEETLYEIEKYLDRALMMGMNSLRIIHGRGDGILRKLIRDYLKKYTGVDSVEDEHPDRGGDGISIVKLK</sequence>
<dbReference type="SMART" id="SM00463">
    <property type="entry name" value="SMR"/>
    <property type="match status" value="1"/>
</dbReference>
<dbReference type="InterPro" id="IPR000432">
    <property type="entry name" value="DNA_mismatch_repair_MutS_C"/>
</dbReference>
<organism evidence="10 11">
    <name type="scientific">Solitalea longa</name>
    <dbReference type="NCBI Taxonomy" id="2079460"/>
    <lineage>
        <taxon>Bacteria</taxon>
        <taxon>Pseudomonadati</taxon>
        <taxon>Bacteroidota</taxon>
        <taxon>Sphingobacteriia</taxon>
        <taxon>Sphingobacteriales</taxon>
        <taxon>Sphingobacteriaceae</taxon>
        <taxon>Solitalea</taxon>
    </lineage>
</organism>
<dbReference type="NCBIfam" id="TIGR01069">
    <property type="entry name" value="mutS2"/>
    <property type="match status" value="1"/>
</dbReference>
<keyword evidence="7 10" id="KW-0255">Endonuclease</keyword>
<dbReference type="SUPFAM" id="SSF48334">
    <property type="entry name" value="DNA repair protein MutS, domain III"/>
    <property type="match status" value="1"/>
</dbReference>
<evidence type="ECO:0000256" key="6">
    <source>
        <dbReference type="ARBA" id="ARBA00023125"/>
    </source>
</evidence>
<dbReference type="Pfam" id="PF01713">
    <property type="entry name" value="Smr"/>
    <property type="match status" value="1"/>
</dbReference>
<dbReference type="SMART" id="SM00533">
    <property type="entry name" value="MUTSd"/>
    <property type="match status" value="1"/>
</dbReference>
<comment type="function">
    <text evidence="7">Acts as a ribosome collision sensor, splitting the ribosome into its 2 subunits. Detects stalled/collided 70S ribosomes which it binds and splits by an ATP-hydrolysis driven conformational change. Acts upstream of the ribosome quality control system (RQC), a ribosome-associated complex that mediates the extraction of incompletely synthesized nascent chains from stalled ribosomes and their subsequent degradation. Probably generates substrates for RQC.</text>
</comment>
<dbReference type="GO" id="GO:0045910">
    <property type="term" value="P:negative regulation of DNA recombination"/>
    <property type="evidence" value="ECO:0007669"/>
    <property type="project" value="InterPro"/>
</dbReference>
<protein>
    <recommendedName>
        <fullName evidence="7">Endonuclease MutS2</fullName>
        <ecNumber evidence="7">3.1.-.-</ecNumber>
    </recommendedName>
    <alternativeName>
        <fullName evidence="7">Ribosome-associated protein quality control-upstream factor</fullName>
        <shortName evidence="7">RQC-upstream factor</shortName>
        <shortName evidence="7">RqcU</shortName>
        <ecNumber evidence="7">3.6.4.-</ecNumber>
    </alternativeName>
</protein>
<evidence type="ECO:0000256" key="2">
    <source>
        <dbReference type="ARBA" id="ARBA00022741"/>
    </source>
</evidence>
<name>A0A2S5A2A2_9SPHI</name>
<evidence type="ECO:0000256" key="8">
    <source>
        <dbReference type="SAM" id="MobiDB-lite"/>
    </source>
</evidence>
<dbReference type="GO" id="GO:0043023">
    <property type="term" value="F:ribosomal large subunit binding"/>
    <property type="evidence" value="ECO:0007669"/>
    <property type="project" value="UniProtKB-UniRule"/>
</dbReference>
<dbReference type="GO" id="GO:0072344">
    <property type="term" value="P:rescue of stalled ribosome"/>
    <property type="evidence" value="ECO:0007669"/>
    <property type="project" value="UniProtKB-UniRule"/>
</dbReference>
<evidence type="ECO:0000313" key="11">
    <source>
        <dbReference type="Proteomes" id="UP000236893"/>
    </source>
</evidence>
<dbReference type="Pfam" id="PF00488">
    <property type="entry name" value="MutS_V"/>
    <property type="match status" value="1"/>
</dbReference>
<evidence type="ECO:0000256" key="3">
    <source>
        <dbReference type="ARBA" id="ARBA00022801"/>
    </source>
</evidence>
<keyword evidence="3 7" id="KW-0378">Hydrolase</keyword>
<dbReference type="SMART" id="SM00534">
    <property type="entry name" value="MUTSac"/>
    <property type="match status" value="1"/>
</dbReference>
<evidence type="ECO:0000256" key="4">
    <source>
        <dbReference type="ARBA" id="ARBA00022840"/>
    </source>
</evidence>
<dbReference type="InterPro" id="IPR002625">
    <property type="entry name" value="Smr_dom"/>
</dbReference>
<dbReference type="PROSITE" id="PS50828">
    <property type="entry name" value="SMR"/>
    <property type="match status" value="1"/>
</dbReference>
<dbReference type="SUPFAM" id="SSF52540">
    <property type="entry name" value="P-loop containing nucleoside triphosphate hydrolases"/>
    <property type="match status" value="1"/>
</dbReference>
<dbReference type="InterPro" id="IPR005747">
    <property type="entry name" value="MutS2"/>
</dbReference>
<dbReference type="GO" id="GO:0140664">
    <property type="term" value="F:ATP-dependent DNA damage sensor activity"/>
    <property type="evidence" value="ECO:0007669"/>
    <property type="project" value="InterPro"/>
</dbReference>
<dbReference type="InterPro" id="IPR027417">
    <property type="entry name" value="P-loop_NTPase"/>
</dbReference>
<feature type="binding site" evidence="7">
    <location>
        <begin position="341"/>
        <end position="348"/>
    </location>
    <ligand>
        <name>ATP</name>
        <dbReference type="ChEBI" id="CHEBI:30616"/>
    </ligand>
</feature>
<dbReference type="CDD" id="cd06503">
    <property type="entry name" value="ATP-synt_Fo_b"/>
    <property type="match status" value="1"/>
</dbReference>
<feature type="compositionally biased region" description="Basic and acidic residues" evidence="8">
    <location>
        <begin position="626"/>
        <end position="636"/>
    </location>
</feature>
<evidence type="ECO:0000256" key="5">
    <source>
        <dbReference type="ARBA" id="ARBA00022884"/>
    </source>
</evidence>
<feature type="region of interest" description="Disordered" evidence="8">
    <location>
        <begin position="604"/>
        <end position="636"/>
    </location>
</feature>
<dbReference type="EMBL" id="PQVF01000007">
    <property type="protein sequence ID" value="POY36402.1"/>
    <property type="molecule type" value="Genomic_DNA"/>
</dbReference>
<dbReference type="OrthoDB" id="9808166at2"/>
<dbReference type="Gene3D" id="3.40.50.300">
    <property type="entry name" value="P-loop containing nucleotide triphosphate hydrolases"/>
    <property type="match status" value="1"/>
</dbReference>
<dbReference type="HAMAP" id="MF_00092">
    <property type="entry name" value="MutS2"/>
    <property type="match status" value="1"/>
</dbReference>
<dbReference type="GO" id="GO:0006298">
    <property type="term" value="P:mismatch repair"/>
    <property type="evidence" value="ECO:0007669"/>
    <property type="project" value="InterPro"/>
</dbReference>
<comment type="subunit">
    <text evidence="7">Homodimer. Binds to stalled ribosomes, contacting rRNA.</text>
</comment>
<dbReference type="GO" id="GO:0030983">
    <property type="term" value="F:mismatched DNA binding"/>
    <property type="evidence" value="ECO:0007669"/>
    <property type="project" value="InterPro"/>
</dbReference>
<dbReference type="InterPro" id="IPR007696">
    <property type="entry name" value="DNA_mismatch_repair_MutS_core"/>
</dbReference>
<proteinExistence type="inferred from homology"/>
<evidence type="ECO:0000313" key="10">
    <source>
        <dbReference type="EMBL" id="POY36402.1"/>
    </source>
</evidence>
<comment type="caution">
    <text evidence="10">The sequence shown here is derived from an EMBL/GenBank/DDBJ whole genome shotgun (WGS) entry which is preliminary data.</text>
</comment>
<dbReference type="InterPro" id="IPR036063">
    <property type="entry name" value="Smr_dom_sf"/>
</dbReference>
<feature type="compositionally biased region" description="Basic and acidic residues" evidence="8">
    <location>
        <begin position="604"/>
        <end position="618"/>
    </location>
</feature>
<dbReference type="Gene3D" id="3.30.1370.110">
    <property type="match status" value="1"/>
</dbReference>
<comment type="function">
    <text evidence="7">Endonuclease that is involved in the suppression of homologous recombination and thus may have a key role in the control of bacterial genetic diversity.</text>
</comment>
<keyword evidence="2 7" id="KW-0547">Nucleotide-binding</keyword>
<keyword evidence="6 7" id="KW-0238">DNA-binding</keyword>